<gene>
    <name evidence="2" type="ORF">PoB_002283400</name>
</gene>
<evidence type="ECO:0000256" key="1">
    <source>
        <dbReference type="SAM" id="MobiDB-lite"/>
    </source>
</evidence>
<dbReference type="AlphaFoldDB" id="A0AAV3ZLY7"/>
<dbReference type="EMBL" id="BLXT01002667">
    <property type="protein sequence ID" value="GFN96328.1"/>
    <property type="molecule type" value="Genomic_DNA"/>
</dbReference>
<keyword evidence="3" id="KW-1185">Reference proteome</keyword>
<dbReference type="Proteomes" id="UP000735302">
    <property type="component" value="Unassembled WGS sequence"/>
</dbReference>
<feature type="compositionally biased region" description="Basic and acidic residues" evidence="1">
    <location>
        <begin position="40"/>
        <end position="51"/>
    </location>
</feature>
<proteinExistence type="predicted"/>
<feature type="compositionally biased region" description="Basic and acidic residues" evidence="1">
    <location>
        <begin position="82"/>
        <end position="95"/>
    </location>
</feature>
<reference evidence="2 3" key="1">
    <citation type="journal article" date="2021" name="Elife">
        <title>Chloroplast acquisition without the gene transfer in kleptoplastic sea slugs, Plakobranchus ocellatus.</title>
        <authorList>
            <person name="Maeda T."/>
            <person name="Takahashi S."/>
            <person name="Yoshida T."/>
            <person name="Shimamura S."/>
            <person name="Takaki Y."/>
            <person name="Nagai Y."/>
            <person name="Toyoda A."/>
            <person name="Suzuki Y."/>
            <person name="Arimoto A."/>
            <person name="Ishii H."/>
            <person name="Satoh N."/>
            <person name="Nishiyama T."/>
            <person name="Hasebe M."/>
            <person name="Maruyama T."/>
            <person name="Minagawa J."/>
            <person name="Obokata J."/>
            <person name="Shigenobu S."/>
        </authorList>
    </citation>
    <scope>NUCLEOTIDE SEQUENCE [LARGE SCALE GENOMIC DNA]</scope>
</reference>
<organism evidence="2 3">
    <name type="scientific">Plakobranchus ocellatus</name>
    <dbReference type="NCBI Taxonomy" id="259542"/>
    <lineage>
        <taxon>Eukaryota</taxon>
        <taxon>Metazoa</taxon>
        <taxon>Spiralia</taxon>
        <taxon>Lophotrochozoa</taxon>
        <taxon>Mollusca</taxon>
        <taxon>Gastropoda</taxon>
        <taxon>Heterobranchia</taxon>
        <taxon>Euthyneura</taxon>
        <taxon>Panpulmonata</taxon>
        <taxon>Sacoglossa</taxon>
        <taxon>Placobranchoidea</taxon>
        <taxon>Plakobranchidae</taxon>
        <taxon>Plakobranchus</taxon>
    </lineage>
</organism>
<sequence length="108" mass="11959">MFRIFSERKNSAGVCVILIPGVTIECVRSGLTIRNSQRSCRAERSRGHLRQDQGYSGESGVKIMGDLRLSGPPSRQGVDVGSRTHDRRFPADLRADSLATVPSTPRRY</sequence>
<evidence type="ECO:0000313" key="2">
    <source>
        <dbReference type="EMBL" id="GFN96328.1"/>
    </source>
</evidence>
<feature type="region of interest" description="Disordered" evidence="1">
    <location>
        <begin position="37"/>
        <end position="108"/>
    </location>
</feature>
<protein>
    <submittedName>
        <fullName evidence="2">Uncharacterized protein</fullName>
    </submittedName>
</protein>
<accession>A0AAV3ZLY7</accession>
<evidence type="ECO:0000313" key="3">
    <source>
        <dbReference type="Proteomes" id="UP000735302"/>
    </source>
</evidence>
<comment type="caution">
    <text evidence="2">The sequence shown here is derived from an EMBL/GenBank/DDBJ whole genome shotgun (WGS) entry which is preliminary data.</text>
</comment>
<name>A0AAV3ZLY7_9GAST</name>